<dbReference type="EMBL" id="NQJF01000015">
    <property type="protein sequence ID" value="OYD21433.1"/>
    <property type="molecule type" value="Genomic_DNA"/>
</dbReference>
<organism evidence="1 2">
    <name type="scientific">Oceanimonas baumannii</name>
    <dbReference type="NCBI Taxonomy" id="129578"/>
    <lineage>
        <taxon>Bacteria</taxon>
        <taxon>Pseudomonadati</taxon>
        <taxon>Pseudomonadota</taxon>
        <taxon>Gammaproteobacteria</taxon>
        <taxon>Aeromonadales</taxon>
        <taxon>Aeromonadaceae</taxon>
        <taxon>Oceanimonas</taxon>
    </lineage>
</organism>
<evidence type="ECO:0000313" key="1">
    <source>
        <dbReference type="EMBL" id="OYD21433.1"/>
    </source>
</evidence>
<accession>A0A235CA26</accession>
<reference evidence="1 2" key="1">
    <citation type="submission" date="2017-08" db="EMBL/GenBank/DDBJ databases">
        <title>Draft Genome Sequence of the Marine Bacterium Oceanimonas baumannii ATCC 700832.</title>
        <authorList>
            <person name="Mcclelland W.D."/>
            <person name="Brennan M.A."/>
            <person name="Trachtenberg A.M."/>
            <person name="Maclea K.S."/>
        </authorList>
    </citation>
    <scope>NUCLEOTIDE SEQUENCE [LARGE SCALE GENOMIC DNA]</scope>
    <source>
        <strain evidence="1 2">ATCC 700832</strain>
    </source>
</reference>
<comment type="caution">
    <text evidence="1">The sequence shown here is derived from an EMBL/GenBank/DDBJ whole genome shotgun (WGS) entry which is preliminary data.</text>
</comment>
<evidence type="ECO:0000313" key="2">
    <source>
        <dbReference type="Proteomes" id="UP000243640"/>
    </source>
</evidence>
<dbReference type="Proteomes" id="UP000243640">
    <property type="component" value="Unassembled WGS sequence"/>
</dbReference>
<dbReference type="OrthoDB" id="9760494at2"/>
<proteinExistence type="predicted"/>
<protein>
    <submittedName>
        <fullName evidence="1">Uncharacterized protein</fullName>
    </submittedName>
</protein>
<name>A0A235CA26_9GAMM</name>
<dbReference type="AlphaFoldDB" id="A0A235CA26"/>
<gene>
    <name evidence="1" type="ORF">B6S09_16045</name>
</gene>
<sequence length="79" mass="8969">MLLFLNGIHQYVPYDGYVDLGRFTIFDLAETRIAKGAASLLFPHTRQASATNCLPSFFEFSPLFQSDPADEFEFAMWLA</sequence>